<feature type="transmembrane region" description="Helical" evidence="1">
    <location>
        <begin position="187"/>
        <end position="207"/>
    </location>
</feature>
<feature type="transmembrane region" description="Helical" evidence="1">
    <location>
        <begin position="282"/>
        <end position="301"/>
    </location>
</feature>
<keyword evidence="1" id="KW-0472">Membrane</keyword>
<dbReference type="GO" id="GO:0016757">
    <property type="term" value="F:glycosyltransferase activity"/>
    <property type="evidence" value="ECO:0007669"/>
    <property type="project" value="UniProtKB-KW"/>
</dbReference>
<reference evidence="4" key="1">
    <citation type="journal article" date="2019" name="Int. J. Syst. Evol. Microbiol.">
        <title>The Global Catalogue of Microorganisms (GCM) 10K type strain sequencing project: providing services to taxonomists for standard genome sequencing and annotation.</title>
        <authorList>
            <consortium name="The Broad Institute Genomics Platform"/>
            <consortium name="The Broad Institute Genome Sequencing Center for Infectious Disease"/>
            <person name="Wu L."/>
            <person name="Ma J."/>
        </authorList>
    </citation>
    <scope>NUCLEOTIDE SEQUENCE [LARGE SCALE GENOMIC DNA]</scope>
    <source>
        <strain evidence="4">CCUG 63287</strain>
    </source>
</reference>
<dbReference type="Proteomes" id="UP001595987">
    <property type="component" value="Unassembled WGS sequence"/>
</dbReference>
<organism evidence="3 4">
    <name type="scientific">Lactococcus nasutitermitis</name>
    <dbReference type="NCBI Taxonomy" id="1652957"/>
    <lineage>
        <taxon>Bacteria</taxon>
        <taxon>Bacillati</taxon>
        <taxon>Bacillota</taxon>
        <taxon>Bacilli</taxon>
        <taxon>Lactobacillales</taxon>
        <taxon>Streptococcaceae</taxon>
        <taxon>Lactococcus</taxon>
    </lineage>
</organism>
<keyword evidence="1" id="KW-1133">Transmembrane helix</keyword>
<keyword evidence="4" id="KW-1185">Reference proteome</keyword>
<feature type="transmembrane region" description="Helical" evidence="1">
    <location>
        <begin position="427"/>
        <end position="449"/>
    </location>
</feature>
<feature type="transmembrane region" description="Helical" evidence="1">
    <location>
        <begin position="12"/>
        <end position="33"/>
    </location>
</feature>
<feature type="domain" description="Glycosyltransferase RgtA/B/C/D-like" evidence="2">
    <location>
        <begin position="169"/>
        <end position="293"/>
    </location>
</feature>
<comment type="caution">
    <text evidence="3">The sequence shown here is derived from an EMBL/GenBank/DDBJ whole genome shotgun (WGS) entry which is preliminary data.</text>
</comment>
<dbReference type="InterPro" id="IPR038731">
    <property type="entry name" value="RgtA/B/C-like"/>
</dbReference>
<evidence type="ECO:0000256" key="1">
    <source>
        <dbReference type="SAM" id="Phobius"/>
    </source>
</evidence>
<protein>
    <submittedName>
        <fullName evidence="3">Glycosyltransferase family 39 protein</fullName>
        <ecNumber evidence="3">2.4.-.-</ecNumber>
    </submittedName>
</protein>
<gene>
    <name evidence="3" type="ORF">ACFO26_02135</name>
</gene>
<evidence type="ECO:0000259" key="2">
    <source>
        <dbReference type="Pfam" id="PF13231"/>
    </source>
</evidence>
<feature type="transmembrane region" description="Helical" evidence="1">
    <location>
        <begin position="80"/>
        <end position="100"/>
    </location>
</feature>
<dbReference type="RefSeq" id="WP_213536639.1">
    <property type="nucleotide sequence ID" value="NZ_BOVQ01000008.1"/>
</dbReference>
<accession>A0ABV9JB38</accession>
<feature type="transmembrane region" description="Helical" evidence="1">
    <location>
        <begin position="39"/>
        <end position="60"/>
    </location>
</feature>
<feature type="transmembrane region" description="Helical" evidence="1">
    <location>
        <begin position="213"/>
        <end position="231"/>
    </location>
</feature>
<dbReference type="Pfam" id="PF13231">
    <property type="entry name" value="PMT_2"/>
    <property type="match status" value="1"/>
</dbReference>
<evidence type="ECO:0000313" key="3">
    <source>
        <dbReference type="EMBL" id="MFC4651702.1"/>
    </source>
</evidence>
<dbReference type="EC" id="2.4.-.-" evidence="3"/>
<evidence type="ECO:0000313" key="4">
    <source>
        <dbReference type="Proteomes" id="UP001595987"/>
    </source>
</evidence>
<keyword evidence="3" id="KW-0328">Glycosyltransferase</keyword>
<keyword evidence="3" id="KW-0808">Transferase</keyword>
<keyword evidence="1" id="KW-0812">Transmembrane</keyword>
<name>A0ABV9JB38_9LACT</name>
<feature type="transmembrane region" description="Helical" evidence="1">
    <location>
        <begin position="158"/>
        <end position="180"/>
    </location>
</feature>
<sequence>MKKKITRKTQIYLLVAAIIWLITNGIAIYFTPILDETHWIGLILGNIVFLVTLAYLTGVFQLNQHLPKMSELRIKRYYRYSFWILAFGMFLIPFFFMIHLPDSLHLWDYFTIFNSTTQLHGQPFGTYNTHMSYYLRYPNNQFFGIVFNQLFAGVASNIFFKNLLVTGTSSLLTSLGLLAMSQTVKNLSGVSLALLFNVAAFGFLPFYFYGAQLYTDTVTLPFIALAVLFFVKSWQAKSAKYQLIWASVASCVTVVGYIFKPTVAIVFIAALVFLIINKKWRKTLVVLALFLAFWGVGHSFTQATIASQSGFSQKAQIKYNFPMMHWIMMSWSPKSKDGGFNLSLREYTQSISGKTAKNKADTQLFLSNIEQMGVGGIIHQIGRKLAYTWTFSDLNSSFYTYRHANPLVYHYFDYLPNKKTGNITGWLMLKAAEMLFWLPLVLLLWKQIFTQLFSPNKWSNPWSFLMIIILGLSLFLILWEANSRYLYSFAPILIAIAIYQVHELTVKTGK</sequence>
<proteinExistence type="predicted"/>
<feature type="transmembrane region" description="Helical" evidence="1">
    <location>
        <begin position="461"/>
        <end position="478"/>
    </location>
</feature>
<feature type="transmembrane region" description="Helical" evidence="1">
    <location>
        <begin position="243"/>
        <end position="276"/>
    </location>
</feature>
<dbReference type="EMBL" id="JBHSGD010000002">
    <property type="protein sequence ID" value="MFC4651702.1"/>
    <property type="molecule type" value="Genomic_DNA"/>
</dbReference>
<feature type="transmembrane region" description="Helical" evidence="1">
    <location>
        <begin position="485"/>
        <end position="502"/>
    </location>
</feature>